<evidence type="ECO:0000256" key="1">
    <source>
        <dbReference type="SAM" id="Phobius"/>
    </source>
</evidence>
<feature type="transmembrane region" description="Helical" evidence="1">
    <location>
        <begin position="60"/>
        <end position="79"/>
    </location>
</feature>
<organism evidence="2 3">
    <name type="scientific">Candidatus Lloydbacteria bacterium RIFCSPHIGHO2_02_FULL_51_22</name>
    <dbReference type="NCBI Taxonomy" id="1798663"/>
    <lineage>
        <taxon>Bacteria</taxon>
        <taxon>Candidatus Lloydiibacteriota</taxon>
    </lineage>
</organism>
<dbReference type="Pfam" id="PF04020">
    <property type="entry name" value="Phage_holin_4_2"/>
    <property type="match status" value="1"/>
</dbReference>
<accession>A0A1G2DDM5</accession>
<name>A0A1G2DDM5_9BACT</name>
<evidence type="ECO:0000313" key="3">
    <source>
        <dbReference type="Proteomes" id="UP000178099"/>
    </source>
</evidence>
<keyword evidence="1" id="KW-0472">Membrane</keyword>
<evidence type="ECO:0008006" key="4">
    <source>
        <dbReference type="Google" id="ProtNLM"/>
    </source>
</evidence>
<gene>
    <name evidence="2" type="ORF">A3D67_03225</name>
</gene>
<keyword evidence="1" id="KW-0812">Transmembrane</keyword>
<reference evidence="2 3" key="1">
    <citation type="journal article" date="2016" name="Nat. Commun.">
        <title>Thousands of microbial genomes shed light on interconnected biogeochemical processes in an aquifer system.</title>
        <authorList>
            <person name="Anantharaman K."/>
            <person name="Brown C.T."/>
            <person name="Hug L.A."/>
            <person name="Sharon I."/>
            <person name="Castelle C.J."/>
            <person name="Probst A.J."/>
            <person name="Thomas B.C."/>
            <person name="Singh A."/>
            <person name="Wilkins M.J."/>
            <person name="Karaoz U."/>
            <person name="Brodie E.L."/>
            <person name="Williams K.H."/>
            <person name="Hubbard S.S."/>
            <person name="Banfield J.F."/>
        </authorList>
    </citation>
    <scope>NUCLEOTIDE SEQUENCE [LARGE SCALE GENOMIC DNA]</scope>
</reference>
<dbReference type="EMBL" id="MHLN01000027">
    <property type="protein sequence ID" value="OGZ11041.1"/>
    <property type="molecule type" value="Genomic_DNA"/>
</dbReference>
<dbReference type="AlphaFoldDB" id="A0A1G2DDM5"/>
<proteinExistence type="predicted"/>
<dbReference type="PANTHER" id="PTHR37309">
    <property type="entry name" value="SLR0284 PROTEIN"/>
    <property type="match status" value="1"/>
</dbReference>
<dbReference type="Proteomes" id="UP000178099">
    <property type="component" value="Unassembled WGS sequence"/>
</dbReference>
<feature type="transmembrane region" description="Helical" evidence="1">
    <location>
        <begin position="85"/>
        <end position="106"/>
    </location>
</feature>
<dbReference type="PANTHER" id="PTHR37309:SF1">
    <property type="entry name" value="SLR0284 PROTEIN"/>
    <property type="match status" value="1"/>
</dbReference>
<comment type="caution">
    <text evidence="2">The sequence shown here is derived from an EMBL/GenBank/DDBJ whole genome shotgun (WGS) entry which is preliminary data.</text>
</comment>
<protein>
    <recommendedName>
        <fullName evidence="4">Phage holin family protein</fullName>
    </recommendedName>
</protein>
<evidence type="ECO:0000313" key="2">
    <source>
        <dbReference type="EMBL" id="OGZ11041.1"/>
    </source>
</evidence>
<sequence length="115" mass="12456">MGKIVARFLITVLAFLLAAYLVPGIEVAGAYTALVLAFFWGVINLTVKPVLFVLTLPINFLSLGLFSFVLNGFLLWFLGTFVEGFTVAGFGSAILGAFVIGCVTWFGRKFVRIIA</sequence>
<dbReference type="InterPro" id="IPR007165">
    <property type="entry name" value="Phage_holin_4_2"/>
</dbReference>
<feature type="transmembrane region" description="Helical" evidence="1">
    <location>
        <begin position="34"/>
        <end position="53"/>
    </location>
</feature>
<keyword evidence="1" id="KW-1133">Transmembrane helix</keyword>